<comment type="subcellular location">
    <subcellularLocation>
        <location evidence="1">Cell membrane</location>
        <topology evidence="1">Multi-pass membrane protein</topology>
    </subcellularLocation>
</comment>
<dbReference type="Proteomes" id="UP001295463">
    <property type="component" value="Chromosome"/>
</dbReference>
<keyword evidence="6 7" id="KW-0472">Membrane</keyword>
<dbReference type="InterPro" id="IPR005614">
    <property type="entry name" value="NrfD-like"/>
</dbReference>
<sequence length="385" mass="42755">MEIFGVLVPTREKISATIADVAKGKGGLPLYVSLFGMLIGFVAIASIFIQGHGHTINTTNNLPWGLQITTYIYFVLISTGCTFVNFFGHVFFPQQYKPFASRVIFLGIMTAAAAFFSLATEMGRIDRMYNFLLSPNPTSPMFWMSVWYTAYFIMIVLEYINIQTNKHSNRVMWGAFFVAVITHSTLGSLLGAVSSRAYYYSALLPFYFLFIAFLTGCALTAIVAALTVKQQKLDADFHLEPFVKFLRIGLGLAFLLGFWRTAIGLAGHVDGSEVFAMTALNNILFGMGVAVVVPYIMLSLSRSASWLAFTGLFIMVTQFKTRSDLVLGGFKVPLFRVYDMPETITYTPSVHEFLVLVASVSLVSTLYIFCEKTGLFEIADSKEAH</sequence>
<dbReference type="PANTHER" id="PTHR34856:SF2">
    <property type="entry name" value="PROTEIN NRFD"/>
    <property type="match status" value="1"/>
</dbReference>
<dbReference type="PANTHER" id="PTHR34856">
    <property type="entry name" value="PROTEIN NRFD"/>
    <property type="match status" value="1"/>
</dbReference>
<dbReference type="RefSeq" id="WP_305731841.1">
    <property type="nucleotide sequence ID" value="NZ_OW150024.1"/>
</dbReference>
<gene>
    <name evidence="8" type="ORF">GEAMG1_1161</name>
</gene>
<feature type="transmembrane region" description="Helical" evidence="7">
    <location>
        <begin position="71"/>
        <end position="92"/>
    </location>
</feature>
<dbReference type="InterPro" id="IPR052049">
    <property type="entry name" value="Electron_transfer_protein"/>
</dbReference>
<accession>A0ABN8HDU0</accession>
<feature type="transmembrane region" description="Helical" evidence="7">
    <location>
        <begin position="206"/>
        <end position="228"/>
    </location>
</feature>
<evidence type="ECO:0000256" key="4">
    <source>
        <dbReference type="ARBA" id="ARBA00022692"/>
    </source>
</evidence>
<evidence type="ECO:0000313" key="8">
    <source>
        <dbReference type="EMBL" id="CAH2030975.1"/>
    </source>
</evidence>
<feature type="transmembrane region" description="Helical" evidence="7">
    <location>
        <begin position="304"/>
        <end position="321"/>
    </location>
</feature>
<feature type="transmembrane region" description="Helical" evidence="7">
    <location>
        <begin position="99"/>
        <end position="120"/>
    </location>
</feature>
<keyword evidence="4 7" id="KW-0812">Transmembrane</keyword>
<dbReference type="Pfam" id="PF03916">
    <property type="entry name" value="NrfD"/>
    <property type="match status" value="1"/>
</dbReference>
<feature type="transmembrane region" description="Helical" evidence="7">
    <location>
        <begin position="248"/>
        <end position="269"/>
    </location>
</feature>
<evidence type="ECO:0000313" key="9">
    <source>
        <dbReference type="Proteomes" id="UP001295463"/>
    </source>
</evidence>
<evidence type="ECO:0000256" key="5">
    <source>
        <dbReference type="ARBA" id="ARBA00022989"/>
    </source>
</evidence>
<reference evidence="8 9" key="1">
    <citation type="submission" date="2022-03" db="EMBL/GenBank/DDBJ databases">
        <authorList>
            <person name="Koch H."/>
        </authorList>
    </citation>
    <scope>NUCLEOTIDE SEQUENCE [LARGE SCALE GENOMIC DNA]</scope>
    <source>
        <strain evidence="8 9">G1</strain>
    </source>
</reference>
<evidence type="ECO:0000256" key="1">
    <source>
        <dbReference type="ARBA" id="ARBA00004651"/>
    </source>
</evidence>
<feature type="transmembrane region" description="Helical" evidence="7">
    <location>
        <begin position="140"/>
        <end position="160"/>
    </location>
</feature>
<feature type="transmembrane region" description="Helical" evidence="7">
    <location>
        <begin position="275"/>
        <end position="297"/>
    </location>
</feature>
<evidence type="ECO:0008006" key="10">
    <source>
        <dbReference type="Google" id="ProtNLM"/>
    </source>
</evidence>
<name>A0ABN8HDU0_9BACT</name>
<protein>
    <recommendedName>
        <fullName evidence="10">Polysulfide reductase</fullName>
    </recommendedName>
</protein>
<keyword evidence="5 7" id="KW-1133">Transmembrane helix</keyword>
<evidence type="ECO:0000256" key="3">
    <source>
        <dbReference type="ARBA" id="ARBA00022475"/>
    </source>
</evidence>
<proteinExistence type="inferred from homology"/>
<evidence type="ECO:0000256" key="7">
    <source>
        <dbReference type="SAM" id="Phobius"/>
    </source>
</evidence>
<feature type="transmembrane region" description="Helical" evidence="7">
    <location>
        <begin position="30"/>
        <end position="51"/>
    </location>
</feature>
<feature type="transmembrane region" description="Helical" evidence="7">
    <location>
        <begin position="353"/>
        <end position="370"/>
    </location>
</feature>
<dbReference type="EMBL" id="OW150024">
    <property type="protein sequence ID" value="CAH2030975.1"/>
    <property type="molecule type" value="Genomic_DNA"/>
</dbReference>
<keyword evidence="3" id="KW-1003">Cell membrane</keyword>
<feature type="transmembrane region" description="Helical" evidence="7">
    <location>
        <begin position="172"/>
        <end position="194"/>
    </location>
</feature>
<evidence type="ECO:0000256" key="6">
    <source>
        <dbReference type="ARBA" id="ARBA00023136"/>
    </source>
</evidence>
<evidence type="ECO:0000256" key="2">
    <source>
        <dbReference type="ARBA" id="ARBA00008929"/>
    </source>
</evidence>
<organism evidence="8 9">
    <name type="scientific">Trichlorobacter ammonificans</name>
    <dbReference type="NCBI Taxonomy" id="2916410"/>
    <lineage>
        <taxon>Bacteria</taxon>
        <taxon>Pseudomonadati</taxon>
        <taxon>Thermodesulfobacteriota</taxon>
        <taxon>Desulfuromonadia</taxon>
        <taxon>Geobacterales</taxon>
        <taxon>Geobacteraceae</taxon>
        <taxon>Trichlorobacter</taxon>
    </lineage>
</organism>
<comment type="similarity">
    <text evidence="2">Belongs to the NrfD family.</text>
</comment>
<keyword evidence="9" id="KW-1185">Reference proteome</keyword>